<feature type="compositionally biased region" description="Basic residues" evidence="1">
    <location>
        <begin position="139"/>
        <end position="160"/>
    </location>
</feature>
<reference evidence="3" key="1">
    <citation type="submission" date="2017-04" db="EMBL/GenBank/DDBJ databases">
        <authorList>
            <person name="Varghese N."/>
            <person name="Submissions S."/>
        </authorList>
    </citation>
    <scope>NUCLEOTIDE SEQUENCE [LARGE SCALE GENOMIC DNA]</scope>
</reference>
<dbReference type="GO" id="GO:0005829">
    <property type="term" value="C:cytosol"/>
    <property type="evidence" value="ECO:0007669"/>
    <property type="project" value="TreeGrafter"/>
</dbReference>
<dbReference type="GO" id="GO:0045732">
    <property type="term" value="P:positive regulation of protein catabolic process"/>
    <property type="evidence" value="ECO:0007669"/>
    <property type="project" value="TreeGrafter"/>
</dbReference>
<accession>A0A1Y6EDZ9</accession>
<proteinExistence type="predicted"/>
<dbReference type="NCBIfam" id="NF008769">
    <property type="entry name" value="PRK11798.2-5"/>
    <property type="match status" value="1"/>
</dbReference>
<dbReference type="InterPro" id="IPR036760">
    <property type="entry name" value="SspB-like_sf"/>
</dbReference>
<dbReference type="GO" id="GO:0005840">
    <property type="term" value="C:ribosome"/>
    <property type="evidence" value="ECO:0007669"/>
    <property type="project" value="TreeGrafter"/>
</dbReference>
<dbReference type="AlphaFoldDB" id="A0A1Y6EDZ9"/>
<organism evidence="2 3">
    <name type="scientific">Pseudidiomarina planktonica</name>
    <dbReference type="NCBI Taxonomy" id="1323738"/>
    <lineage>
        <taxon>Bacteria</taxon>
        <taxon>Pseudomonadati</taxon>
        <taxon>Pseudomonadota</taxon>
        <taxon>Gammaproteobacteria</taxon>
        <taxon>Alteromonadales</taxon>
        <taxon>Idiomarinaceae</taxon>
        <taxon>Pseudidiomarina</taxon>
    </lineage>
</organism>
<dbReference type="PANTHER" id="PTHR37486:SF1">
    <property type="entry name" value="STRINGENT STARVATION PROTEIN B"/>
    <property type="match status" value="1"/>
</dbReference>
<dbReference type="NCBIfam" id="NF008763">
    <property type="entry name" value="PRK11798.1-2"/>
    <property type="match status" value="1"/>
</dbReference>
<evidence type="ECO:0000313" key="2">
    <source>
        <dbReference type="EMBL" id="SMQ60649.1"/>
    </source>
</evidence>
<dbReference type="Proteomes" id="UP000194450">
    <property type="component" value="Unassembled WGS sequence"/>
</dbReference>
<dbReference type="PANTHER" id="PTHR37486">
    <property type="entry name" value="STRINGENT STARVATION PROTEIN B"/>
    <property type="match status" value="1"/>
</dbReference>
<dbReference type="EMBL" id="FXWH01000001">
    <property type="protein sequence ID" value="SMQ60649.1"/>
    <property type="molecule type" value="Genomic_DNA"/>
</dbReference>
<dbReference type="Pfam" id="PF04386">
    <property type="entry name" value="SspB"/>
    <property type="match status" value="1"/>
</dbReference>
<feature type="region of interest" description="Disordered" evidence="1">
    <location>
        <begin position="121"/>
        <end position="160"/>
    </location>
</feature>
<dbReference type="Gene3D" id="2.30.30.220">
    <property type="entry name" value="SspB-like"/>
    <property type="match status" value="1"/>
</dbReference>
<name>A0A1Y6EDZ9_9GAMM</name>
<evidence type="ECO:0000256" key="1">
    <source>
        <dbReference type="SAM" id="MobiDB-lite"/>
    </source>
</evidence>
<dbReference type="InterPro" id="IPR007481">
    <property type="entry name" value="SspB"/>
</dbReference>
<protein>
    <submittedName>
        <fullName evidence="2">Stringent starvation protein B</fullName>
    </submittedName>
</protein>
<dbReference type="SUPFAM" id="SSF101738">
    <property type="entry name" value="SspB-like"/>
    <property type="match status" value="1"/>
</dbReference>
<dbReference type="PIRSF" id="PIRSF005276">
    <property type="entry name" value="SspB"/>
    <property type="match status" value="1"/>
</dbReference>
<keyword evidence="3" id="KW-1185">Reference proteome</keyword>
<gene>
    <name evidence="2" type="ORF">SAMN06297229_0447</name>
</gene>
<sequence>MSVDVPMTAKRPYLLRSLYEWIVDNQLTPHIVVNAEVPHCKVPLQFVKEGQIILNIAPAAVGALQMTNSDVQFNARFGGKSQQVYVPIAAVVAIYARENGAGTIFEEESALSYEQAPVEDTQPMALVEETEQDQDKKSVSTKKSAKKPGKAKGSHLKVVK</sequence>
<evidence type="ECO:0000313" key="3">
    <source>
        <dbReference type="Proteomes" id="UP000194450"/>
    </source>
</evidence>